<keyword evidence="3" id="KW-1185">Reference proteome</keyword>
<organism evidence="2 3">
    <name type="scientific">Dioscorea zingiberensis</name>
    <dbReference type="NCBI Taxonomy" id="325984"/>
    <lineage>
        <taxon>Eukaryota</taxon>
        <taxon>Viridiplantae</taxon>
        <taxon>Streptophyta</taxon>
        <taxon>Embryophyta</taxon>
        <taxon>Tracheophyta</taxon>
        <taxon>Spermatophyta</taxon>
        <taxon>Magnoliopsida</taxon>
        <taxon>Liliopsida</taxon>
        <taxon>Dioscoreales</taxon>
        <taxon>Dioscoreaceae</taxon>
        <taxon>Dioscorea</taxon>
    </lineage>
</organism>
<feature type="compositionally biased region" description="Basic and acidic residues" evidence="1">
    <location>
        <begin position="787"/>
        <end position="806"/>
    </location>
</feature>
<dbReference type="EMBL" id="JAGGNH010000001">
    <property type="protein sequence ID" value="KAJ0986973.1"/>
    <property type="molecule type" value="Genomic_DNA"/>
</dbReference>
<dbReference type="Proteomes" id="UP001085076">
    <property type="component" value="Miscellaneous, Linkage group lg01"/>
</dbReference>
<evidence type="ECO:0000313" key="3">
    <source>
        <dbReference type="Proteomes" id="UP001085076"/>
    </source>
</evidence>
<evidence type="ECO:0000256" key="1">
    <source>
        <dbReference type="SAM" id="MobiDB-lite"/>
    </source>
</evidence>
<feature type="region of interest" description="Disordered" evidence="1">
    <location>
        <begin position="865"/>
        <end position="886"/>
    </location>
</feature>
<comment type="caution">
    <text evidence="2">The sequence shown here is derived from an EMBL/GenBank/DDBJ whole genome shotgun (WGS) entry which is preliminary data.</text>
</comment>
<feature type="compositionally biased region" description="Polar residues" evidence="1">
    <location>
        <begin position="442"/>
        <end position="460"/>
    </location>
</feature>
<name>A0A9D5HS36_9LILI</name>
<dbReference type="PANTHER" id="PTHR35767">
    <property type="entry name" value="HAPLESS PROTEIN"/>
    <property type="match status" value="1"/>
</dbReference>
<dbReference type="OrthoDB" id="1929441at2759"/>
<gene>
    <name evidence="2" type="ORF">J5N97_005329</name>
</gene>
<dbReference type="AlphaFoldDB" id="A0A9D5HS36"/>
<evidence type="ECO:0000313" key="2">
    <source>
        <dbReference type="EMBL" id="KAJ0986973.1"/>
    </source>
</evidence>
<feature type="compositionally biased region" description="Low complexity" evidence="1">
    <location>
        <begin position="871"/>
        <end position="886"/>
    </location>
</feature>
<feature type="region of interest" description="Disordered" evidence="1">
    <location>
        <begin position="1"/>
        <end position="31"/>
    </location>
</feature>
<feature type="region of interest" description="Disordered" evidence="1">
    <location>
        <begin position="423"/>
        <end position="460"/>
    </location>
</feature>
<feature type="region of interest" description="Disordered" evidence="1">
    <location>
        <begin position="750"/>
        <end position="814"/>
    </location>
</feature>
<dbReference type="PANTHER" id="PTHR35767:SF1">
    <property type="entry name" value="HAPLESS PROTEIN"/>
    <property type="match status" value="1"/>
</dbReference>
<reference evidence="2" key="1">
    <citation type="submission" date="2021-03" db="EMBL/GenBank/DDBJ databases">
        <authorList>
            <person name="Li Z."/>
            <person name="Yang C."/>
        </authorList>
    </citation>
    <scope>NUCLEOTIDE SEQUENCE</scope>
    <source>
        <strain evidence="2">Dzin_1.0</strain>
        <tissue evidence="2">Leaf</tissue>
    </source>
</reference>
<evidence type="ECO:0008006" key="4">
    <source>
        <dbReference type="Google" id="ProtNLM"/>
    </source>
</evidence>
<reference evidence="2" key="2">
    <citation type="journal article" date="2022" name="Hortic Res">
        <title>The genome of Dioscorea zingiberensis sheds light on the biosynthesis, origin and evolution of the medicinally important diosgenin saponins.</title>
        <authorList>
            <person name="Li Y."/>
            <person name="Tan C."/>
            <person name="Li Z."/>
            <person name="Guo J."/>
            <person name="Li S."/>
            <person name="Chen X."/>
            <person name="Wang C."/>
            <person name="Dai X."/>
            <person name="Yang H."/>
            <person name="Song W."/>
            <person name="Hou L."/>
            <person name="Xu J."/>
            <person name="Tong Z."/>
            <person name="Xu A."/>
            <person name="Yuan X."/>
            <person name="Wang W."/>
            <person name="Yang Q."/>
            <person name="Chen L."/>
            <person name="Sun Z."/>
            <person name="Wang K."/>
            <person name="Pan B."/>
            <person name="Chen J."/>
            <person name="Bao Y."/>
            <person name="Liu F."/>
            <person name="Qi X."/>
            <person name="Gang D.R."/>
            <person name="Wen J."/>
            <person name="Li J."/>
        </authorList>
    </citation>
    <scope>NUCLEOTIDE SEQUENCE</scope>
    <source>
        <strain evidence="2">Dzin_1.0</strain>
    </source>
</reference>
<feature type="compositionally biased region" description="Polar residues" evidence="1">
    <location>
        <begin position="541"/>
        <end position="555"/>
    </location>
</feature>
<sequence length="1275" mass="139462">MLSVENPPDTQPCPCKPSAVKSDEASDPVTLGGIQTPNFSIRGYVLASRSKNIATNWPFPQHCLQRCLKHGIQNLLPPFEPPGSVKARCCVTGVVQPEELENGDVPLNEVPRYIKPESCSPSDKLAVRHSDQAQHQTLEEGNSVVNNDVLVDEVKHCDFANTDSNSAENIELCGLLHVSKGDSDTSSVLEVVEPPSLSRRQESSEKKCKLIVRLGSISAISRAEDIVSTSSAVSDSMASKVCPVCKVFASTSNTTLNAHIDQCLSSDTNTNNVDTNLSKIKAKPRKKRLMVDIYTTAPHCTLKDLDRRNGTTWASDLAVVALTSEVRMEVKRPKIPQLDIKDDENDGAVYVDSNGIKLRILSKFNDAPAVMPKENLKLRKHGKEFKAGKSYLIGKKKRLGPKYMKMKSAFKKQCSFKISKGQIPATPEEDCQEDNHQENEESLSQKSDSEDNVNGNESSSLRQWACLKRSDLSKKLGSRETDGITEILGPNASSSLVDSDHPELVCSYAVQSHVVKCSSLCDASSSAPKTRIMDILANTDNVTENGKTDSPTQTVMRPKWSSDSSSSASGLMLKLSRSAGMLVSSPRSKREEVCRSSSAKMNNLPDLTMRGPKSGHLLMTSRKCSSLNNNIPFRRPVFSSGANKVDEREKHSILRKLRKRRSMVGTSKHGGRSPIDVNEGHCASLHNDASVSVRTNQTTQIHQIKFSDDSTWSEQGVERSTKEKGKSKALVLVDSINSVEEIVGEPVSRTMNLDDFNPASSAELEREPSCEEPPQFTLGSEAPLEAVEQKTLGDEQDRRIQDKTSNEEEYCSDQSNNCQVDATSIQGSSACLCSHEDMGHEIPQENSSITSNRVMSSDTDDLAIDREPSGSPVSTASTISPSSPIGSKVNDFVVEPLASPVRNKLSLQQSNTLTMPPISTIEGDEGTKVERRNHEVGVVASAKELAQLSDGQPCCCSRRENLPREPQFSRHSNLHIRPIIPSFGPCLTSDRPVVDSPTGSLSTMASSDSAARFMNFNDYNSRSPTQSAYKPVLRLMGKNLTVASKEEPVLLPSPVSDNASTPKCLSPLGYASSTGIMYPESFSYHNPYHHHQQQQHFIGSPVVFSQAAPVVAHQIPLHSYGMQIGGFARAPALYYSTAKLDQQTAQKHFSTKTDTSQDPNRMREVIVIDDSPDHEPVPRSSSLLNPASTSAPDIPALRPFSQRSFPCFLPSHSQFIPKELYGSFRPSFGVSSPRMSAIALPRGSALPGSGPLLPRPFQFQTPAMRPPMFYPETMR</sequence>
<feature type="region of interest" description="Disordered" evidence="1">
    <location>
        <begin position="541"/>
        <end position="568"/>
    </location>
</feature>
<feature type="compositionally biased region" description="Basic and acidic residues" evidence="1">
    <location>
        <begin position="716"/>
        <end position="726"/>
    </location>
</feature>
<feature type="region of interest" description="Disordered" evidence="1">
    <location>
        <begin position="707"/>
        <end position="727"/>
    </location>
</feature>
<dbReference type="Gene3D" id="3.30.160.60">
    <property type="entry name" value="Classic Zinc Finger"/>
    <property type="match status" value="1"/>
</dbReference>
<proteinExistence type="predicted"/>
<accession>A0A9D5HS36</accession>
<protein>
    <recommendedName>
        <fullName evidence="4">Hapless 8</fullName>
    </recommendedName>
</protein>